<dbReference type="CDD" id="cd05154">
    <property type="entry name" value="ACAD10_11_N-like"/>
    <property type="match status" value="1"/>
</dbReference>
<dbReference type="AlphaFoldDB" id="A0A1A3NDJ2"/>
<name>A0A1A3NDJ2_MYCAS</name>
<protein>
    <submittedName>
        <fullName evidence="2">Acyl-CoA dehydrogenase</fullName>
    </submittedName>
</protein>
<organism evidence="2 3">
    <name type="scientific">Mycobacterium asiaticum</name>
    <dbReference type="NCBI Taxonomy" id="1790"/>
    <lineage>
        <taxon>Bacteria</taxon>
        <taxon>Bacillati</taxon>
        <taxon>Actinomycetota</taxon>
        <taxon>Actinomycetes</taxon>
        <taxon>Mycobacteriales</taxon>
        <taxon>Mycobacteriaceae</taxon>
        <taxon>Mycobacterium</taxon>
    </lineage>
</organism>
<accession>A0A1A3NDJ2</accession>
<evidence type="ECO:0000313" key="3">
    <source>
        <dbReference type="Proteomes" id="UP000093819"/>
    </source>
</evidence>
<dbReference type="SUPFAM" id="SSF56112">
    <property type="entry name" value="Protein kinase-like (PK-like)"/>
    <property type="match status" value="1"/>
</dbReference>
<reference evidence="2 3" key="1">
    <citation type="submission" date="2016-06" db="EMBL/GenBank/DDBJ databases">
        <authorList>
            <person name="Kjaerup R.B."/>
            <person name="Dalgaard T.S."/>
            <person name="Juul-Madsen H.R."/>
        </authorList>
    </citation>
    <scope>NUCLEOTIDE SEQUENCE [LARGE SCALE GENOMIC DNA]</scope>
    <source>
        <strain evidence="2 3">1245335.1</strain>
    </source>
</reference>
<dbReference type="PANTHER" id="PTHR21310">
    <property type="entry name" value="AMINOGLYCOSIDE PHOSPHOTRANSFERASE-RELATED-RELATED"/>
    <property type="match status" value="1"/>
</dbReference>
<dbReference type="EMBL" id="LZLR01000147">
    <property type="protein sequence ID" value="OBK19856.1"/>
    <property type="molecule type" value="Genomic_DNA"/>
</dbReference>
<dbReference type="PANTHER" id="PTHR21310:SF40">
    <property type="entry name" value="AMINOGLYCOSIDE PHOSPHOTRANSFERASE DOMAIN-CONTAINING PROTEIN-RELATED"/>
    <property type="match status" value="1"/>
</dbReference>
<dbReference type="Pfam" id="PF01636">
    <property type="entry name" value="APH"/>
    <property type="match status" value="1"/>
</dbReference>
<proteinExistence type="predicted"/>
<gene>
    <name evidence="2" type="ORF">A5635_25815</name>
</gene>
<comment type="caution">
    <text evidence="2">The sequence shown here is derived from an EMBL/GenBank/DDBJ whole genome shotgun (WGS) entry which is preliminary data.</text>
</comment>
<dbReference type="Gene3D" id="3.90.1200.10">
    <property type="match status" value="1"/>
</dbReference>
<dbReference type="Gene3D" id="3.30.200.20">
    <property type="entry name" value="Phosphorylase Kinase, domain 1"/>
    <property type="match status" value="1"/>
</dbReference>
<dbReference type="InterPro" id="IPR011009">
    <property type="entry name" value="Kinase-like_dom_sf"/>
</dbReference>
<evidence type="ECO:0000259" key="1">
    <source>
        <dbReference type="Pfam" id="PF01636"/>
    </source>
</evidence>
<dbReference type="Proteomes" id="UP000093819">
    <property type="component" value="Unassembled WGS sequence"/>
</dbReference>
<sequence length="322" mass="34739">MAELTDALDRLRRRLAQIEGLRPLAGGASSLTYAGQLDGRQVVVKVAPAGIAPTGHRDVLRQSRLIRSLGGTAVPVPEVLWEDPGEPPQDPPLFVMSMLPGSSLEPLFDLDGTELKESDVSERFRSAAITLAQLHSVHPTAVGLGAEPVFTATAEVERWCRTLETVDPALAPGWREVGAALLDRVPAPLGPAVVHGDFRLGNLLAVASRVTGVIDWEIWSVGDPRMDIGWFLINSDPQTYQRPTPYVGGTPSLDELTAVYQAAAGFPVPDLGWFQALACFKSVATWSLIVKHNRRRPHPDAELEAMSKALPHLLSRAGQLLG</sequence>
<dbReference type="InterPro" id="IPR002575">
    <property type="entry name" value="Aminoglycoside_PTrfase"/>
</dbReference>
<dbReference type="OrthoDB" id="4524027at2"/>
<feature type="domain" description="Aminoglycoside phosphotransferase" evidence="1">
    <location>
        <begin position="21"/>
        <end position="234"/>
    </location>
</feature>
<dbReference type="RefSeq" id="WP_065036420.1">
    <property type="nucleotide sequence ID" value="NZ_LZLR01000147.1"/>
</dbReference>
<dbReference type="InterPro" id="IPR041726">
    <property type="entry name" value="ACAD10_11_N"/>
</dbReference>
<dbReference type="InterPro" id="IPR051678">
    <property type="entry name" value="AGP_Transferase"/>
</dbReference>
<evidence type="ECO:0000313" key="2">
    <source>
        <dbReference type="EMBL" id="OBK19856.1"/>
    </source>
</evidence>